<feature type="coiled-coil region" evidence="1">
    <location>
        <begin position="52"/>
        <end position="79"/>
    </location>
</feature>
<dbReference type="InterPro" id="IPR052573">
    <property type="entry name" value="DnaJ_C_subfamily_28"/>
</dbReference>
<accession>A0A926RW56</accession>
<evidence type="ECO:0000259" key="2">
    <source>
        <dbReference type="Pfam" id="PF09350"/>
    </source>
</evidence>
<reference evidence="3" key="1">
    <citation type="submission" date="2020-09" db="EMBL/GenBank/DDBJ databases">
        <title>A novel bacterium of genus Bacillus, isolated from South China Sea.</title>
        <authorList>
            <person name="Huang H."/>
            <person name="Mo K."/>
            <person name="Hu Y."/>
        </authorList>
    </citation>
    <scope>NUCLEOTIDE SEQUENCE</scope>
    <source>
        <strain evidence="3">IB182487</strain>
    </source>
</reference>
<organism evidence="3 4">
    <name type="scientific">Metabacillus arenae</name>
    <dbReference type="NCBI Taxonomy" id="2771434"/>
    <lineage>
        <taxon>Bacteria</taxon>
        <taxon>Bacillati</taxon>
        <taxon>Bacillota</taxon>
        <taxon>Bacilli</taxon>
        <taxon>Bacillales</taxon>
        <taxon>Bacillaceae</taxon>
        <taxon>Metabacillus</taxon>
    </lineage>
</organism>
<evidence type="ECO:0000256" key="1">
    <source>
        <dbReference type="SAM" id="Coils"/>
    </source>
</evidence>
<dbReference type="Pfam" id="PF09350">
    <property type="entry name" value="DJC28_CD"/>
    <property type="match status" value="1"/>
</dbReference>
<dbReference type="RefSeq" id="WP_191156382.1">
    <property type="nucleotide sequence ID" value="NZ_JACXAI010000004.1"/>
</dbReference>
<name>A0A926RW56_9BACI</name>
<dbReference type="Proteomes" id="UP000626844">
    <property type="component" value="Unassembled WGS sequence"/>
</dbReference>
<proteinExistence type="predicted"/>
<evidence type="ECO:0000313" key="4">
    <source>
        <dbReference type="Proteomes" id="UP000626844"/>
    </source>
</evidence>
<sequence>MDLFTILSEDKIKTAIKDGEFKNLPGLGKYFELEDLSHIPEELRVGYKMMKNAGMINEADNLKKEINTIEKLMDACNDEAESSRLKQELTEKSLKLDRLFKKRKALNTPASAFYKEKIYNKLK</sequence>
<comment type="caution">
    <text evidence="3">The sequence shown here is derived from an EMBL/GenBank/DDBJ whole genome shotgun (WGS) entry which is preliminary data.</text>
</comment>
<keyword evidence="1" id="KW-0175">Coiled coil</keyword>
<evidence type="ECO:0000313" key="3">
    <source>
        <dbReference type="EMBL" id="MBD1379591.1"/>
    </source>
</evidence>
<dbReference type="AlphaFoldDB" id="A0A926RW56"/>
<dbReference type="EMBL" id="JACXAI010000004">
    <property type="protein sequence ID" value="MBD1379591.1"/>
    <property type="molecule type" value="Genomic_DNA"/>
</dbReference>
<feature type="domain" description="DnaJ homologue subfamily C member 28 conserved" evidence="2">
    <location>
        <begin position="8"/>
        <end position="73"/>
    </location>
</feature>
<protein>
    <submittedName>
        <fullName evidence="3">DUF1992 domain-containing protein</fullName>
    </submittedName>
</protein>
<gene>
    <name evidence="3" type="ORF">IC621_05055</name>
</gene>
<keyword evidence="4" id="KW-1185">Reference proteome</keyword>
<dbReference type="PANTHER" id="PTHR39158">
    <property type="entry name" value="OS08G0560600 PROTEIN"/>
    <property type="match status" value="1"/>
</dbReference>
<dbReference type="InterPro" id="IPR018961">
    <property type="entry name" value="DnaJ_homolog_subfam-C_membr-28"/>
</dbReference>
<dbReference type="PANTHER" id="PTHR39158:SF1">
    <property type="entry name" value="DNAJ HOMOLOG SUBFAMILY C MEMBER 28"/>
    <property type="match status" value="1"/>
</dbReference>